<comment type="caution">
    <text evidence="1">The sequence shown here is derived from an EMBL/GenBank/DDBJ whole genome shotgun (WGS) entry which is preliminary data.</text>
</comment>
<evidence type="ECO:0000313" key="1">
    <source>
        <dbReference type="EMBL" id="KAJ8728054.1"/>
    </source>
</evidence>
<sequence>MIISLNSVLSSSGCQSAFAGMLIFYRCFTVSCLFPQPPFYLKEHFRFLHDTHSRHLRSSENLTLLMPSHSTKFCDKSFAVQAVRLWNALPLAIRQAQSLNSFKNLVRDHYLSF</sequence>
<organism evidence="1 2">
    <name type="scientific">Mythimna loreyi</name>
    <dbReference type="NCBI Taxonomy" id="667449"/>
    <lineage>
        <taxon>Eukaryota</taxon>
        <taxon>Metazoa</taxon>
        <taxon>Ecdysozoa</taxon>
        <taxon>Arthropoda</taxon>
        <taxon>Hexapoda</taxon>
        <taxon>Insecta</taxon>
        <taxon>Pterygota</taxon>
        <taxon>Neoptera</taxon>
        <taxon>Endopterygota</taxon>
        <taxon>Lepidoptera</taxon>
        <taxon>Glossata</taxon>
        <taxon>Ditrysia</taxon>
        <taxon>Noctuoidea</taxon>
        <taxon>Noctuidae</taxon>
        <taxon>Noctuinae</taxon>
        <taxon>Hadenini</taxon>
        <taxon>Mythimna</taxon>
    </lineage>
</organism>
<name>A0ACC2QWZ2_9NEOP</name>
<reference evidence="1" key="1">
    <citation type="submission" date="2023-03" db="EMBL/GenBank/DDBJ databases">
        <title>Chromosome-level genomes of two armyworms, Mythimna separata and Mythimna loreyi, provide insights into the biosynthesis and reception of sex pheromones.</title>
        <authorList>
            <person name="Zhao H."/>
        </authorList>
    </citation>
    <scope>NUCLEOTIDE SEQUENCE</scope>
    <source>
        <strain evidence="1">BeijingLab</strain>
    </source>
</reference>
<accession>A0ACC2QWZ2</accession>
<protein>
    <submittedName>
        <fullName evidence="1">Uncharacterized protein</fullName>
    </submittedName>
</protein>
<evidence type="ECO:0000313" key="2">
    <source>
        <dbReference type="Proteomes" id="UP001231649"/>
    </source>
</evidence>
<gene>
    <name evidence="1" type="ORF">PYW08_016439</name>
</gene>
<keyword evidence="2" id="KW-1185">Reference proteome</keyword>
<dbReference type="EMBL" id="CM056785">
    <property type="protein sequence ID" value="KAJ8728054.1"/>
    <property type="molecule type" value="Genomic_DNA"/>
</dbReference>
<dbReference type="Proteomes" id="UP001231649">
    <property type="component" value="Chromosome 9"/>
</dbReference>
<proteinExistence type="predicted"/>